<accession>A0AAE1FAF0</accession>
<evidence type="ECO:0000256" key="1">
    <source>
        <dbReference type="SAM" id="MobiDB-lite"/>
    </source>
</evidence>
<gene>
    <name evidence="2" type="ORF">Pcinc_024183</name>
</gene>
<dbReference type="EMBL" id="JAWQEG010002641">
    <property type="protein sequence ID" value="KAK3870600.1"/>
    <property type="molecule type" value="Genomic_DNA"/>
</dbReference>
<organism evidence="2 3">
    <name type="scientific">Petrolisthes cinctipes</name>
    <name type="common">Flat porcelain crab</name>
    <dbReference type="NCBI Taxonomy" id="88211"/>
    <lineage>
        <taxon>Eukaryota</taxon>
        <taxon>Metazoa</taxon>
        <taxon>Ecdysozoa</taxon>
        <taxon>Arthropoda</taxon>
        <taxon>Crustacea</taxon>
        <taxon>Multicrustacea</taxon>
        <taxon>Malacostraca</taxon>
        <taxon>Eumalacostraca</taxon>
        <taxon>Eucarida</taxon>
        <taxon>Decapoda</taxon>
        <taxon>Pleocyemata</taxon>
        <taxon>Anomura</taxon>
        <taxon>Galatheoidea</taxon>
        <taxon>Porcellanidae</taxon>
        <taxon>Petrolisthes</taxon>
    </lineage>
</organism>
<protein>
    <submittedName>
        <fullName evidence="2">Uncharacterized protein</fullName>
    </submittedName>
</protein>
<proteinExistence type="predicted"/>
<name>A0AAE1FAF0_PETCI</name>
<dbReference type="Proteomes" id="UP001286313">
    <property type="component" value="Unassembled WGS sequence"/>
</dbReference>
<evidence type="ECO:0000313" key="2">
    <source>
        <dbReference type="EMBL" id="KAK3870600.1"/>
    </source>
</evidence>
<comment type="caution">
    <text evidence="2">The sequence shown here is derived from an EMBL/GenBank/DDBJ whole genome shotgun (WGS) entry which is preliminary data.</text>
</comment>
<keyword evidence="3" id="KW-1185">Reference proteome</keyword>
<sequence>MDIRVTDSVTERHARPTANMTRAASDTEYPIPLLCTPVTLPTHRQPPRHTDTTSPASLPDPPTPHHLPPRLTDSITDTSSPWSLPDPLTPHHHGASP</sequence>
<feature type="compositionally biased region" description="Basic and acidic residues" evidence="1">
    <location>
        <begin position="1"/>
        <end position="14"/>
    </location>
</feature>
<feature type="region of interest" description="Disordered" evidence="1">
    <location>
        <begin position="1"/>
        <end position="97"/>
    </location>
</feature>
<reference evidence="2" key="1">
    <citation type="submission" date="2023-10" db="EMBL/GenBank/DDBJ databases">
        <title>Genome assemblies of two species of porcelain crab, Petrolisthes cinctipes and Petrolisthes manimaculis (Anomura: Porcellanidae).</title>
        <authorList>
            <person name="Angst P."/>
        </authorList>
    </citation>
    <scope>NUCLEOTIDE SEQUENCE</scope>
    <source>
        <strain evidence="2">PB745_01</strain>
        <tissue evidence="2">Gill</tissue>
    </source>
</reference>
<evidence type="ECO:0000313" key="3">
    <source>
        <dbReference type="Proteomes" id="UP001286313"/>
    </source>
</evidence>
<dbReference type="AlphaFoldDB" id="A0AAE1FAF0"/>